<dbReference type="Proteomes" id="UP000625735">
    <property type="component" value="Unassembled WGS sequence"/>
</dbReference>
<reference evidence="2" key="2">
    <citation type="submission" date="2020-09" db="EMBL/GenBank/DDBJ databases">
        <authorList>
            <person name="Sun Q."/>
            <person name="Zhou Y."/>
        </authorList>
    </citation>
    <scope>NUCLEOTIDE SEQUENCE</scope>
    <source>
        <strain evidence="2">CGMCC 1.12506</strain>
    </source>
</reference>
<dbReference type="PIRSF" id="PIRSF029883">
    <property type="entry name" value="KdgF"/>
    <property type="match status" value="1"/>
</dbReference>
<dbReference type="InterPro" id="IPR025499">
    <property type="entry name" value="KdgF"/>
</dbReference>
<dbReference type="InterPro" id="IPR052535">
    <property type="entry name" value="Bacilysin_H2HPP_isomerase"/>
</dbReference>
<protein>
    <submittedName>
        <fullName evidence="2">Cupin</fullName>
    </submittedName>
</protein>
<dbReference type="Gene3D" id="2.60.120.10">
    <property type="entry name" value="Jelly Rolls"/>
    <property type="match status" value="1"/>
</dbReference>
<feature type="domain" description="Cupin type-2" evidence="1">
    <location>
        <begin position="38"/>
        <end position="96"/>
    </location>
</feature>
<proteinExistence type="predicted"/>
<gene>
    <name evidence="2" type="ORF">GCM10011343_12230</name>
</gene>
<dbReference type="PANTHER" id="PTHR40112">
    <property type="entry name" value="H2HPP ISOMERASE"/>
    <property type="match status" value="1"/>
</dbReference>
<dbReference type="EMBL" id="BMFG01000004">
    <property type="protein sequence ID" value="GGD23565.1"/>
    <property type="molecule type" value="Genomic_DNA"/>
</dbReference>
<sequence length="113" mass="12958">MAESKMFFENKSTHWETIDEHIDRQIVGYNQSVMMVNVQFKKGGIGVMHHHVHSQVTHIAEGKFEVTINNETKLLQKGDSFYVAPNLEHGVVCIEDGLLIDVFSPMREDFIKV</sequence>
<name>A0A917DAN7_9FLAO</name>
<keyword evidence="3" id="KW-1185">Reference proteome</keyword>
<dbReference type="InterPro" id="IPR013096">
    <property type="entry name" value="Cupin_2"/>
</dbReference>
<dbReference type="CDD" id="cd02238">
    <property type="entry name" value="cupin_KdgF"/>
    <property type="match status" value="1"/>
</dbReference>
<dbReference type="PANTHER" id="PTHR40112:SF1">
    <property type="entry name" value="H2HPP ISOMERASE"/>
    <property type="match status" value="1"/>
</dbReference>
<accession>A0A917DAN7</accession>
<evidence type="ECO:0000313" key="2">
    <source>
        <dbReference type="EMBL" id="GGD23565.1"/>
    </source>
</evidence>
<dbReference type="AlphaFoldDB" id="A0A917DAN7"/>
<dbReference type="InterPro" id="IPR011051">
    <property type="entry name" value="RmlC_Cupin_sf"/>
</dbReference>
<dbReference type="Pfam" id="PF07883">
    <property type="entry name" value="Cupin_2"/>
    <property type="match status" value="1"/>
</dbReference>
<dbReference type="SUPFAM" id="SSF51182">
    <property type="entry name" value="RmlC-like cupins"/>
    <property type="match status" value="1"/>
</dbReference>
<comment type="caution">
    <text evidence="2">The sequence shown here is derived from an EMBL/GenBank/DDBJ whole genome shotgun (WGS) entry which is preliminary data.</text>
</comment>
<dbReference type="RefSeq" id="WP_229734107.1">
    <property type="nucleotide sequence ID" value="NZ_BMFG01000004.1"/>
</dbReference>
<evidence type="ECO:0000259" key="1">
    <source>
        <dbReference type="Pfam" id="PF07883"/>
    </source>
</evidence>
<reference evidence="2" key="1">
    <citation type="journal article" date="2014" name="Int. J. Syst. Evol. Microbiol.">
        <title>Complete genome sequence of Corynebacterium casei LMG S-19264T (=DSM 44701T), isolated from a smear-ripened cheese.</title>
        <authorList>
            <consortium name="US DOE Joint Genome Institute (JGI-PGF)"/>
            <person name="Walter F."/>
            <person name="Albersmeier A."/>
            <person name="Kalinowski J."/>
            <person name="Ruckert C."/>
        </authorList>
    </citation>
    <scope>NUCLEOTIDE SEQUENCE</scope>
    <source>
        <strain evidence="2">CGMCC 1.12506</strain>
    </source>
</reference>
<organism evidence="2 3">
    <name type="scientific">Flavobacterium orientale</name>
    <dbReference type="NCBI Taxonomy" id="1756020"/>
    <lineage>
        <taxon>Bacteria</taxon>
        <taxon>Pseudomonadati</taxon>
        <taxon>Bacteroidota</taxon>
        <taxon>Flavobacteriia</taxon>
        <taxon>Flavobacteriales</taxon>
        <taxon>Flavobacteriaceae</taxon>
        <taxon>Flavobacterium</taxon>
    </lineage>
</organism>
<evidence type="ECO:0000313" key="3">
    <source>
        <dbReference type="Proteomes" id="UP000625735"/>
    </source>
</evidence>
<dbReference type="InterPro" id="IPR014710">
    <property type="entry name" value="RmlC-like_jellyroll"/>
</dbReference>